<sequence length="57" mass="6267">MIQEGAARFSPDRRQLAVVEVSTVVKPRVYYTCAIAGRQIIHLSAFFIASLPEGAEC</sequence>
<dbReference type="RefSeq" id="WP_317935934.1">
    <property type="nucleotide sequence ID" value="NZ_JAUBDH010000005.1"/>
</dbReference>
<reference evidence="1 2" key="1">
    <citation type="submission" date="2023-06" db="EMBL/GenBank/DDBJ databases">
        <title>Sporosarcina sp. nov., isolated from Korean traditional fermented seafood 'Jeotgal'.</title>
        <authorList>
            <person name="Yang A.-I."/>
            <person name="Shin N.-R."/>
        </authorList>
    </citation>
    <scope>NUCLEOTIDE SEQUENCE [LARGE SCALE GENOMIC DNA]</scope>
    <source>
        <strain evidence="1 2">KCTC3840</strain>
    </source>
</reference>
<dbReference type="Proteomes" id="UP001280629">
    <property type="component" value="Unassembled WGS sequence"/>
</dbReference>
<evidence type="ECO:0000313" key="1">
    <source>
        <dbReference type="EMBL" id="MDW0110380.1"/>
    </source>
</evidence>
<accession>A0ABU4G1Y2</accession>
<evidence type="ECO:0000313" key="2">
    <source>
        <dbReference type="Proteomes" id="UP001280629"/>
    </source>
</evidence>
<keyword evidence="2" id="KW-1185">Reference proteome</keyword>
<comment type="caution">
    <text evidence="1">The sequence shown here is derived from an EMBL/GenBank/DDBJ whole genome shotgun (WGS) entry which is preliminary data.</text>
</comment>
<gene>
    <name evidence="1" type="ORF">QT716_10060</name>
</gene>
<dbReference type="EMBL" id="JAUBDH010000005">
    <property type="protein sequence ID" value="MDW0110380.1"/>
    <property type="molecule type" value="Genomic_DNA"/>
</dbReference>
<name>A0ABU4G1Y2_9BACL</name>
<organism evidence="1 2">
    <name type="scientific">Sporosarcina aquimarina</name>
    <dbReference type="NCBI Taxonomy" id="114975"/>
    <lineage>
        <taxon>Bacteria</taxon>
        <taxon>Bacillati</taxon>
        <taxon>Bacillota</taxon>
        <taxon>Bacilli</taxon>
        <taxon>Bacillales</taxon>
        <taxon>Caryophanaceae</taxon>
        <taxon>Sporosarcina</taxon>
    </lineage>
</organism>
<protein>
    <submittedName>
        <fullName evidence="1">Uncharacterized protein</fullName>
    </submittedName>
</protein>
<proteinExistence type="predicted"/>